<evidence type="ECO:0000313" key="2">
    <source>
        <dbReference type="Proteomes" id="UP000311469"/>
    </source>
</evidence>
<name>A0A5B8CBF7_SPHSA</name>
<sequence length="134" mass="15053">MYLMTHRPFSGDIVPFDRPIDVYPHAFEPARLVVAAARCWVTARKEAIATKASLYDLLAPFGCEAMTMSFDKLMALFQECLARPIQLGDAFLSSDEQALVDLINRMEAAGAYTDCLEIKAVALECRRYLRNSKI</sequence>
<dbReference type="EMBL" id="CP041016">
    <property type="protein sequence ID" value="QDC36569.1"/>
    <property type="molecule type" value="Genomic_DNA"/>
</dbReference>
<dbReference type="AlphaFoldDB" id="A0A5B8CBF7"/>
<dbReference type="RefSeq" id="WP_140041710.1">
    <property type="nucleotide sequence ID" value="NZ_CP041016.1"/>
</dbReference>
<dbReference type="Proteomes" id="UP000311469">
    <property type="component" value="Chromosome cSF1"/>
</dbReference>
<reference evidence="1 2" key="1">
    <citation type="submission" date="2019-06" db="EMBL/GenBank/DDBJ databases">
        <title>Genome organization and adaptive potential of archetypical organophosphate degarding Sphingobium fuliginis ATCC 27551.</title>
        <authorList>
            <person name="Sarwar A."/>
            <person name="Parthasarathy S."/>
            <person name="Singh C."/>
            <person name="Siddavattam D."/>
        </authorList>
    </citation>
    <scope>NUCLEOTIDE SEQUENCE [LARGE SCALE GENOMIC DNA]</scope>
    <source>
        <strain evidence="1 2">ATCC 27551</strain>
    </source>
</reference>
<gene>
    <name evidence="1" type="ORF">FIL70_04220</name>
</gene>
<protein>
    <submittedName>
        <fullName evidence="1">Uncharacterized protein</fullName>
    </submittedName>
</protein>
<organism evidence="1 2">
    <name type="scientific">Sphingobium fuliginis ATCC 27551</name>
    <dbReference type="NCBI Taxonomy" id="1208342"/>
    <lineage>
        <taxon>Bacteria</taxon>
        <taxon>Pseudomonadati</taxon>
        <taxon>Pseudomonadota</taxon>
        <taxon>Alphaproteobacteria</taxon>
        <taxon>Sphingomonadales</taxon>
        <taxon>Sphingomonadaceae</taxon>
        <taxon>Sphingobium</taxon>
    </lineage>
</organism>
<evidence type="ECO:0000313" key="1">
    <source>
        <dbReference type="EMBL" id="QDC36569.1"/>
    </source>
</evidence>
<accession>A0A5B8CBF7</accession>
<dbReference type="KEGG" id="sufl:FIL70_04220"/>
<proteinExistence type="predicted"/>